<dbReference type="EMBL" id="MTKS01000022">
    <property type="protein sequence ID" value="RWX52290.1"/>
    <property type="molecule type" value="Genomic_DNA"/>
</dbReference>
<accession>A0A444JGQ9</accession>
<proteinExistence type="predicted"/>
<keyword evidence="2" id="KW-1185">Reference proteome</keyword>
<dbReference type="AlphaFoldDB" id="A0A444JGQ9"/>
<reference evidence="1 2" key="1">
    <citation type="submission" date="2017-01" db="EMBL/GenBank/DDBJ databases">
        <title>The cable genome- insights into the physiology and evolution of filamentous bacteria capable of sulfide oxidation via long distance electron transfer.</title>
        <authorList>
            <person name="Schreiber L."/>
            <person name="Bjerg J.T."/>
            <person name="Boggild A."/>
            <person name="Van De Vossenberg J."/>
            <person name="Meysman F."/>
            <person name="Nielsen L.P."/>
            <person name="Schramm A."/>
            <person name="Kjeldsen K.U."/>
        </authorList>
    </citation>
    <scope>NUCLEOTIDE SEQUENCE [LARGE SCALE GENOMIC DNA]</scope>
    <source>
        <strain evidence="1">A5</strain>
    </source>
</reference>
<evidence type="ECO:0000313" key="2">
    <source>
        <dbReference type="Proteomes" id="UP000288892"/>
    </source>
</evidence>
<name>A0A444JGQ9_9BACT</name>
<evidence type="ECO:0000313" key="1">
    <source>
        <dbReference type="EMBL" id="RWX52290.1"/>
    </source>
</evidence>
<sequence length="81" mass="9631">MNAALKPIIKNIRQFPLSDQLELISEITRTLSHCYPKKRDNNAKALSNHHEWFDKIIRLNPSETSTETLNRRIEQERESWD</sequence>
<protein>
    <submittedName>
        <fullName evidence="1">Uncharacterized protein</fullName>
    </submittedName>
</protein>
<organism evidence="1 2">
    <name type="scientific">Candidatus Electrothrix marina</name>
    <dbReference type="NCBI Taxonomy" id="1859130"/>
    <lineage>
        <taxon>Bacteria</taxon>
        <taxon>Pseudomonadati</taxon>
        <taxon>Thermodesulfobacteriota</taxon>
        <taxon>Desulfobulbia</taxon>
        <taxon>Desulfobulbales</taxon>
        <taxon>Desulfobulbaceae</taxon>
        <taxon>Candidatus Electrothrix</taxon>
    </lineage>
</organism>
<gene>
    <name evidence="1" type="ORF">VU01_102214</name>
</gene>
<comment type="caution">
    <text evidence="1">The sequence shown here is derived from an EMBL/GenBank/DDBJ whole genome shotgun (WGS) entry which is preliminary data.</text>
</comment>
<dbReference type="Proteomes" id="UP000288892">
    <property type="component" value="Unassembled WGS sequence"/>
</dbReference>